<proteinExistence type="predicted"/>
<protein>
    <submittedName>
        <fullName evidence="1">Sporulation protein YtxC</fullName>
    </submittedName>
</protein>
<name>A0ABT6H2P5_9BACI</name>
<reference evidence="1 2" key="1">
    <citation type="submission" date="2023-04" db="EMBL/GenBank/DDBJ databases">
        <title>Ectobacillus antri isolated from activated sludge.</title>
        <authorList>
            <person name="Yan P."/>
            <person name="Liu X."/>
        </authorList>
    </citation>
    <scope>NUCLEOTIDE SEQUENCE [LARGE SCALE GENOMIC DNA]</scope>
    <source>
        <strain evidence="1 2">C18H</strain>
    </source>
</reference>
<dbReference type="NCBIfam" id="TIGR02834">
    <property type="entry name" value="spo_ytxC"/>
    <property type="match status" value="1"/>
</dbReference>
<evidence type="ECO:0000313" key="2">
    <source>
        <dbReference type="Proteomes" id="UP001218246"/>
    </source>
</evidence>
<comment type="caution">
    <text evidence="1">The sequence shown here is derived from an EMBL/GenBank/DDBJ whole genome shotgun (WGS) entry which is preliminary data.</text>
</comment>
<evidence type="ECO:0000313" key="1">
    <source>
        <dbReference type="EMBL" id="MDG5753602.1"/>
    </source>
</evidence>
<dbReference type="Proteomes" id="UP001218246">
    <property type="component" value="Unassembled WGS sequence"/>
</dbReference>
<organism evidence="1 2">
    <name type="scientific">Ectobacillus antri</name>
    <dbReference type="NCBI Taxonomy" id="2486280"/>
    <lineage>
        <taxon>Bacteria</taxon>
        <taxon>Bacillati</taxon>
        <taxon>Bacillota</taxon>
        <taxon>Bacilli</taxon>
        <taxon>Bacillales</taxon>
        <taxon>Bacillaceae</taxon>
        <taxon>Ectobacillus</taxon>
    </lineage>
</organism>
<keyword evidence="2" id="KW-1185">Reference proteome</keyword>
<dbReference type="InterPro" id="IPR014199">
    <property type="entry name" value="Spore_YtxC"/>
</dbReference>
<dbReference type="EMBL" id="JARULN010000003">
    <property type="protein sequence ID" value="MDG5753602.1"/>
    <property type="molecule type" value="Genomic_DNA"/>
</dbReference>
<gene>
    <name evidence="1" type="primary">ytxC</name>
    <name evidence="1" type="ORF">P6P90_06380</name>
</gene>
<dbReference type="RefSeq" id="WP_124564286.1">
    <property type="nucleotide sequence ID" value="NZ_JARRRY010000002.1"/>
</dbReference>
<dbReference type="Pfam" id="PF08812">
    <property type="entry name" value="YtxC"/>
    <property type="match status" value="1"/>
</dbReference>
<sequence>MIEIRFEETSDAKILYEQMKAKSFYIDMVLREQSIIVSLAADTQDFLVRELVEFIVKTKEMKWMDEILAQSFFYSDEEERNHILHIADELIRESNTVWSHKPKHDCYQLLHASLQDIIQADLSFSFASYVRFRLRVYFAELHRFVEMAIDEYKLEQEYQSFVEALRQQLGSRKSRLSCLHLVFHDSFVFYDDKGHRLNQERLVKYIDSNILKDQDLYVDTNVIAPLLSIAPKIIHLYTAHTDHNMVVTIRNVFQERVKLYTVGEFEKMRQNL</sequence>
<accession>A0ABT6H2P5</accession>